<evidence type="ECO:0000313" key="4">
    <source>
        <dbReference type="RefSeq" id="XP_048135646.1"/>
    </source>
</evidence>
<feature type="region of interest" description="Disordered" evidence="1">
    <location>
        <begin position="1"/>
        <end position="34"/>
    </location>
</feature>
<evidence type="ECO:0000256" key="1">
    <source>
        <dbReference type="SAM" id="MobiDB-lite"/>
    </source>
</evidence>
<dbReference type="Gene3D" id="3.40.50.1000">
    <property type="entry name" value="HAD superfamily/HAD-like"/>
    <property type="match status" value="1"/>
</dbReference>
<dbReference type="RefSeq" id="XP_048135646.1">
    <property type="nucleotide sequence ID" value="XM_048279689.1"/>
</dbReference>
<proteinExistence type="predicted"/>
<dbReference type="SUPFAM" id="SSF56784">
    <property type="entry name" value="HAD-like"/>
    <property type="match status" value="1"/>
</dbReference>
<feature type="compositionally biased region" description="Basic residues" evidence="1">
    <location>
        <begin position="1"/>
        <end position="19"/>
    </location>
</feature>
<keyword evidence="3" id="KW-1185">Reference proteome</keyword>
<name>A0ABM3HGB0_9MYRT</name>
<dbReference type="InterPro" id="IPR023214">
    <property type="entry name" value="HAD_sf"/>
</dbReference>
<dbReference type="InterPro" id="IPR004274">
    <property type="entry name" value="FCP1_dom"/>
</dbReference>
<dbReference type="Proteomes" id="UP000827889">
    <property type="component" value="Chromosome 5"/>
</dbReference>
<evidence type="ECO:0000259" key="2">
    <source>
        <dbReference type="PROSITE" id="PS50969"/>
    </source>
</evidence>
<dbReference type="PANTHER" id="PTHR12210">
    <property type="entry name" value="DULLARD PROTEIN PHOSPHATASE"/>
    <property type="match status" value="1"/>
</dbReference>
<dbReference type="PROSITE" id="PS50969">
    <property type="entry name" value="FCP1"/>
    <property type="match status" value="1"/>
</dbReference>
<feature type="domain" description="FCP1 homology" evidence="2">
    <location>
        <begin position="634"/>
        <end position="815"/>
    </location>
</feature>
<dbReference type="InterPro" id="IPR036412">
    <property type="entry name" value="HAD-like_sf"/>
</dbReference>
<gene>
    <name evidence="4" type="primary">LOC115726611</name>
</gene>
<accession>A0ABM3HGB0</accession>
<sequence>MKQKRKKDKRKLWKRKKKERKSEENVFGNSDTLGQIPNNALQVAELDESVMKEFSWTYGKQSDIERNGIGPSLKDKVPCFCLRNRQNWSDSSRVLLFPFGQSEILRPSADSSTVSLENSEAQPCNGLNPLPAERKKKKRKIRETSTTQGDSCAEVPYNILQANEPDVKDNITCSFGNSCQILEHEVIGPTGETNCLTMKQKRKKDKRKLWKWMKQEARAMEKISGKSLQANEPDVKDNITCSSGNSRQILEHEEIRPSGETNRLTMKQKKKKDKRKLWKWMKQEARAMGKISGKSLQANEPDVKDNITCSSGNAYQILEHEEIRPSGETNCLTMKQKRKKDKRKLWNWMKKEARAMENVSGKSNTLAETPNNVSQVAELDENILKEFSSTCGKQKDIERKLCSFEKEDVLGEAHTLLSDFSNMSISSSKKRGKKLETDWSDFSEDHVHKETSFRSNYAHISYLSDSKPEQVEERIQVTLAQASMGTSRAEASVHDPEQSLDLPEKPETIKLHSAEDGSAEVVLVESMDVTEATKNKNAEKLFWVQIAEDIGSRVDKEIGAASNCNGEDSVDSGLVTCSEHSNGNGFKVNRQIDGVNPLSELLVSEGDIKLDININQGSMPLQILDILSERTSVEPSRKKLLILDLNGLLVDILQNVRGRCEPDLIVSRQAVFKRPFVDDFLQYCFEKFAVGVWSSKTRINLDPIVHFLMGDSKGKLLFCWDRSHCTITELTTVENRNKPLVLKELRKLWDEHKPNLPWEKGAYNESNTLLLDDSPYKALRNPANTGIFPHSYHYRDANDNSLGPGGDLRVYLESLALADDVRKYVGQNPFGQKAIDELNPFWYYYKRVLVADPPEDATSKSK</sequence>
<feature type="region of interest" description="Disordered" evidence="1">
    <location>
        <begin position="118"/>
        <end position="147"/>
    </location>
</feature>
<dbReference type="Pfam" id="PF03031">
    <property type="entry name" value="NIF"/>
    <property type="match status" value="1"/>
</dbReference>
<reference evidence="4" key="1">
    <citation type="submission" date="2025-08" db="UniProtKB">
        <authorList>
            <consortium name="RefSeq"/>
        </authorList>
    </citation>
    <scope>IDENTIFICATION</scope>
    <source>
        <tissue evidence="4">Leaf</tissue>
    </source>
</reference>
<dbReference type="SMART" id="SM00577">
    <property type="entry name" value="CPDc"/>
    <property type="match status" value="1"/>
</dbReference>
<feature type="region of interest" description="Disordered" evidence="1">
    <location>
        <begin position="252"/>
        <end position="275"/>
    </location>
</feature>
<protein>
    <submittedName>
        <fullName evidence="4">Uncharacterized protein LOC115726611</fullName>
    </submittedName>
</protein>
<feature type="compositionally biased region" description="Basic residues" evidence="1">
    <location>
        <begin position="266"/>
        <end position="275"/>
    </location>
</feature>
<evidence type="ECO:0000313" key="3">
    <source>
        <dbReference type="Proteomes" id="UP000827889"/>
    </source>
</evidence>
<dbReference type="InterPro" id="IPR050365">
    <property type="entry name" value="TIM50"/>
</dbReference>
<dbReference type="GeneID" id="115726611"/>
<organism evidence="3 4">
    <name type="scientific">Rhodamnia argentea</name>
    <dbReference type="NCBI Taxonomy" id="178133"/>
    <lineage>
        <taxon>Eukaryota</taxon>
        <taxon>Viridiplantae</taxon>
        <taxon>Streptophyta</taxon>
        <taxon>Embryophyta</taxon>
        <taxon>Tracheophyta</taxon>
        <taxon>Spermatophyta</taxon>
        <taxon>Magnoliopsida</taxon>
        <taxon>eudicotyledons</taxon>
        <taxon>Gunneridae</taxon>
        <taxon>Pentapetalae</taxon>
        <taxon>rosids</taxon>
        <taxon>malvids</taxon>
        <taxon>Myrtales</taxon>
        <taxon>Myrtaceae</taxon>
        <taxon>Myrtoideae</taxon>
        <taxon>Myrteae</taxon>
        <taxon>Australasian group</taxon>
        <taxon>Rhodamnia</taxon>
    </lineage>
</organism>